<feature type="transmembrane region" description="Helical" evidence="3">
    <location>
        <begin position="1569"/>
        <end position="1591"/>
    </location>
</feature>
<evidence type="ECO:0000313" key="7">
    <source>
        <dbReference type="Proteomes" id="UP000239649"/>
    </source>
</evidence>
<keyword evidence="3" id="KW-0812">Transmembrane</keyword>
<feature type="domain" description="Glycosyl hydrolase family 13 catalytic" evidence="5">
    <location>
        <begin position="62"/>
        <end position="427"/>
    </location>
</feature>
<dbReference type="SUPFAM" id="SSF51445">
    <property type="entry name" value="(Trans)glycosidases"/>
    <property type="match status" value="1"/>
</dbReference>
<evidence type="ECO:0000313" key="6">
    <source>
        <dbReference type="EMBL" id="PSC71822.1"/>
    </source>
</evidence>
<protein>
    <submittedName>
        <fullName evidence="6">Acidstable alpha-amylase</fullName>
    </submittedName>
</protein>
<name>A0A2P6VCL5_9CHLO</name>
<dbReference type="PANTHER" id="PTHR47182:SF3">
    <property type="entry name" value="CELL WALL ALPHA-1,3-GLUCAN SYNTHASE MOK14"/>
    <property type="match status" value="1"/>
</dbReference>
<dbReference type="GO" id="GO:0005975">
    <property type="term" value="P:carbohydrate metabolic process"/>
    <property type="evidence" value="ECO:0007669"/>
    <property type="project" value="InterPro"/>
</dbReference>
<dbReference type="InterPro" id="IPR017853">
    <property type="entry name" value="GH"/>
</dbReference>
<feature type="transmembrane region" description="Helical" evidence="3">
    <location>
        <begin position="1632"/>
        <end position="1653"/>
    </location>
</feature>
<feature type="signal peptide" evidence="4">
    <location>
        <begin position="1"/>
        <end position="33"/>
    </location>
</feature>
<keyword evidence="4" id="KW-0732">Signal</keyword>
<keyword evidence="1" id="KW-0328">Glycosyltransferase</keyword>
<reference evidence="6 7" key="1">
    <citation type="journal article" date="2018" name="Plant J.">
        <title>Genome sequences of Chlorella sorokiniana UTEX 1602 and Micractinium conductrix SAG 241.80: implications to maltose excretion by a green alga.</title>
        <authorList>
            <person name="Arriola M.B."/>
            <person name="Velmurugan N."/>
            <person name="Zhang Y."/>
            <person name="Plunkett M.H."/>
            <person name="Hondzo H."/>
            <person name="Barney B.M."/>
        </authorList>
    </citation>
    <scope>NUCLEOTIDE SEQUENCE [LARGE SCALE GENOMIC DNA]</scope>
    <source>
        <strain evidence="6 7">SAG 241.80</strain>
    </source>
</reference>
<keyword evidence="3" id="KW-1133">Transmembrane helix</keyword>
<feature type="transmembrane region" description="Helical" evidence="3">
    <location>
        <begin position="1425"/>
        <end position="1449"/>
    </location>
</feature>
<dbReference type="EMBL" id="LHPF02000013">
    <property type="protein sequence ID" value="PSC71822.1"/>
    <property type="molecule type" value="Genomic_DNA"/>
</dbReference>
<feature type="compositionally biased region" description="Polar residues" evidence="2">
    <location>
        <begin position="595"/>
        <end position="625"/>
    </location>
</feature>
<dbReference type="OrthoDB" id="406309at2759"/>
<evidence type="ECO:0000256" key="4">
    <source>
        <dbReference type="SAM" id="SignalP"/>
    </source>
</evidence>
<dbReference type="Pfam" id="PF00128">
    <property type="entry name" value="Alpha-amylase"/>
    <property type="match status" value="1"/>
</dbReference>
<keyword evidence="7" id="KW-1185">Reference proteome</keyword>
<feature type="transmembrane region" description="Helical" evidence="3">
    <location>
        <begin position="1603"/>
        <end position="1626"/>
    </location>
</feature>
<feature type="region of interest" description="Disordered" evidence="2">
    <location>
        <begin position="595"/>
        <end position="626"/>
    </location>
</feature>
<dbReference type="InterPro" id="IPR058655">
    <property type="entry name" value="Mok11-14/Ags1-like"/>
</dbReference>
<feature type="transmembrane region" description="Helical" evidence="3">
    <location>
        <begin position="544"/>
        <end position="565"/>
    </location>
</feature>
<dbReference type="SUPFAM" id="SSF53756">
    <property type="entry name" value="UDP-Glycosyltransferase/glycogen phosphorylase"/>
    <property type="match status" value="1"/>
</dbReference>
<organism evidence="6 7">
    <name type="scientific">Micractinium conductrix</name>
    <dbReference type="NCBI Taxonomy" id="554055"/>
    <lineage>
        <taxon>Eukaryota</taxon>
        <taxon>Viridiplantae</taxon>
        <taxon>Chlorophyta</taxon>
        <taxon>core chlorophytes</taxon>
        <taxon>Trebouxiophyceae</taxon>
        <taxon>Chlorellales</taxon>
        <taxon>Chlorellaceae</taxon>
        <taxon>Chlorella clade</taxon>
        <taxon>Micractinium</taxon>
    </lineage>
</organism>
<keyword evidence="3" id="KW-0472">Membrane</keyword>
<feature type="chain" id="PRO_5015111848" evidence="4">
    <location>
        <begin position="34"/>
        <end position="1662"/>
    </location>
</feature>
<evidence type="ECO:0000259" key="5">
    <source>
        <dbReference type="SMART" id="SM00642"/>
    </source>
</evidence>
<comment type="caution">
    <text evidence="6">The sequence shown here is derived from an EMBL/GenBank/DDBJ whole genome shotgun (WGS) entry which is preliminary data.</text>
</comment>
<dbReference type="Pfam" id="PF00534">
    <property type="entry name" value="Glycos_transf_1"/>
    <property type="match status" value="1"/>
</dbReference>
<dbReference type="GO" id="GO:0047657">
    <property type="term" value="F:alpha-1,3-glucan synthase activity"/>
    <property type="evidence" value="ECO:0007669"/>
    <property type="project" value="TreeGrafter"/>
</dbReference>
<dbReference type="Proteomes" id="UP000239649">
    <property type="component" value="Unassembled WGS sequence"/>
</dbReference>
<feature type="transmembrane region" description="Helical" evidence="3">
    <location>
        <begin position="1512"/>
        <end position="1531"/>
    </location>
</feature>
<dbReference type="STRING" id="554055.A0A2P6VCL5"/>
<feature type="transmembrane region" description="Helical" evidence="3">
    <location>
        <begin position="1364"/>
        <end position="1387"/>
    </location>
</feature>
<dbReference type="SMART" id="SM00642">
    <property type="entry name" value="Aamy"/>
    <property type="match status" value="1"/>
</dbReference>
<dbReference type="InterPro" id="IPR001296">
    <property type="entry name" value="Glyco_trans_1"/>
</dbReference>
<evidence type="ECO:0000256" key="3">
    <source>
        <dbReference type="SAM" id="Phobius"/>
    </source>
</evidence>
<gene>
    <name evidence="6" type="ORF">C2E20_4963</name>
</gene>
<feature type="transmembrane region" description="Helical" evidence="3">
    <location>
        <begin position="1340"/>
        <end position="1358"/>
    </location>
</feature>
<dbReference type="Gene3D" id="3.40.50.2000">
    <property type="entry name" value="Glycogen Phosphorylase B"/>
    <property type="match status" value="2"/>
</dbReference>
<keyword evidence="1" id="KW-0808">Transferase</keyword>
<evidence type="ECO:0000256" key="2">
    <source>
        <dbReference type="SAM" id="MobiDB-lite"/>
    </source>
</evidence>
<dbReference type="Gene3D" id="3.20.20.80">
    <property type="entry name" value="Glycosidases"/>
    <property type="match status" value="1"/>
</dbReference>
<dbReference type="PANTHER" id="PTHR47182">
    <property type="entry name" value="CELL WALL ALPHA-1,3-GLUCAN SYNTHASE AGS1-RELATED"/>
    <property type="match status" value="1"/>
</dbReference>
<feature type="transmembrane region" description="Helical" evidence="3">
    <location>
        <begin position="1306"/>
        <end position="1328"/>
    </location>
</feature>
<dbReference type="InterPro" id="IPR006047">
    <property type="entry name" value="GH13_cat_dom"/>
</dbReference>
<evidence type="ECO:0000256" key="1">
    <source>
        <dbReference type="ARBA" id="ARBA00022676"/>
    </source>
</evidence>
<feature type="transmembrane region" description="Helical" evidence="3">
    <location>
        <begin position="1543"/>
        <end position="1563"/>
    </location>
</feature>
<feature type="transmembrane region" description="Helical" evidence="3">
    <location>
        <begin position="1478"/>
        <end position="1500"/>
    </location>
</feature>
<proteinExistence type="predicted"/>
<accession>A0A2P6VCL5</accession>
<sequence length="1662" mass="182081">MALQEQRMDMPTVHPWLLAAALLLLVALPAGAAQPTSTKPGSDRVQTSAPTWDDWGKRAVYQIVTDRFAGPERMSSDRGTCTSLINYCGGTWQGMVDHLDYIQGLNLNAIWSSPVTAQSYGGYHGYWPVNLYDVNHAFGSTDDLQRVLQELSNAGEGPCMFNVLDMVLNHVGYGSSIFLPPFNPFSDPSNFNNCTNCDTNCNIPDDGPTFEQQWDCRLTGLPDLNHSVPFVRTQFEEWTQWMMAQYSAHLLRLDAAGNMHPDFFPWYVNTTDLVAWLEVGADVELLRQYEQVRDGAEYSYQGWSMAAAMNACFGLLPESFQPDIGCERLATLRQELVAMKVDKHNLGMWVENHDTDRFLTLRDSLPAYRNTLAHVLLSESIPIIYYGAEQSMNGSLSNSTNRSPLWETGFSTAGPMYRFIRTLAWYRWWMTLGWETFEVRFTDRRTFAFSRGNKLLVVLTNGNYSEAVPRPAEYRLSGLDGFAGARLCDALHSGFCVDVSGNGIASVTPSPDDEPLVLVRQSWVKDKDFFTPLEHRPVLWKQGLVVTFVTIAGAVLAWLLGLYALHCWHARCFNLLDDAATACQWVARSGLASFSSEGSQHGQARPLGTSNGKSSQMGSRTSSKVSLPATASLGTGIAGSNSGAEEPDLEEALAAAARQLKREQLARRVNAWRLESLGKRGHGMVHTLVNCLQNDPGMVMHIALEYAVPHMGLTGQLQYGGLGKVVETFICHTARPMLVCAPMYAPFYGPDGRLVRGLADSSPLLSMTAVVGSERHLVEIYATAAPAGTGAGSGGAAVNSSEGAQPAGPTVFFLLLDSDVFRNRTRGTIYQHASEDEELAFFSVFNQAVAHVVQTLGVASLQLHDYHGALSLLYLPHQLPLRVLLVAHNADYNGTWHLGTAAREAHVYGMLNVPINAHTRSLCEHSGRFNMLRPVLEHMRTVQGGLGVVAVSPRYALRAHSKFSMFWDLPHACVIGILNGMEDPLGEVAAAAAAADPDAFFARKAAARLAFQEAKGLQVGEDFRLLVFMGRITHQKGCDIIGLAARSILKQNRNAQLVMVGPIGDEYGEQAKHALEKVSADFPGRVWNGAGHYIMGADKEQLCMAADFFLCPSRFEPCGLADIEFGWLGAVQIGHNTGGLGKMPGFYYITELDCLEEQAARLASTALRALRAPPEQLRSKATEAMRAKFPPSRMVQLYDQHWARVHAVAAARAKAGGDGEDGMGENEALFYKEQWLEDNTPYNPKESKGRQAARRQRTLATWVHNLALVLMQAVMRVPSVLSLLWYSESSRAGAINFDSVATFQDIHASEVVIYFYCYAGSVLLFQLLGFFMPPLRYMRAAACINVIAVLLALWALWVPQSANIIYLINSATAATWVPMTCFIFLDLPRASVSQHGPPVMAYGDTLDHIMSIAPAWAILHSQGTINIAGMRAAGIVLLVLAVWFLLWLGHPASLSPHFRHARLRLRGQARLLLRRRRAWAVAVTITTADAFAGAFLASMVFRFETLENSSHFLLVAVITAVVTSALTGALLTMQPGRSAGLRLMYCLATIPAVTVVQGILIIYGGIPGLYVAAIVLAALLIRTNIVGLLNLHTLPNRETFTLVKTLQVVLGSLAIVAGLATGGSLINTNVQGLAVIGSYEFARLLLVAGFIMLHRRENIAKP</sequence>